<evidence type="ECO:0000313" key="7">
    <source>
        <dbReference type="EMBL" id="QNO17807.1"/>
    </source>
</evidence>
<dbReference type="AlphaFoldDB" id="A0A7G9WGJ5"/>
<dbReference type="SUPFAM" id="SSF46785">
    <property type="entry name" value="Winged helix' DNA-binding domain"/>
    <property type="match status" value="1"/>
</dbReference>
<dbReference type="PANTHER" id="PTHR30363:SF4">
    <property type="entry name" value="GLYCEROL-3-PHOSPHATE REGULON REPRESSOR"/>
    <property type="match status" value="1"/>
</dbReference>
<dbReference type="InterPro" id="IPR001034">
    <property type="entry name" value="DeoR_HTH"/>
</dbReference>
<sequence length="253" mass="28182">MFTEERLDAIMQCLRQKGTVKVKDLSAKFEVSADCIRKDLKVLENQGKLRRAYGGAILSQDFPLNRDFEDRRNVNVEQKQIIARKAYNCIRENETIFLDISTTNILLAKLLAGNGRHIVAVSNMLDILQVLATSPHITAIGTGGIMVRSVNGFLGAAAIDVIKQYSFDRAFLGSCGVDMVDSSITTLGVEDGLTKRAVLESSRHKYIVMERDKFYFNDSFRFAHFDDIDAIVTDALPDEATVNSLRAANVEIL</sequence>
<dbReference type="SMART" id="SM00420">
    <property type="entry name" value="HTH_DEOR"/>
    <property type="match status" value="1"/>
</dbReference>
<gene>
    <name evidence="7" type="ORF">H6X83_12920</name>
</gene>
<protein>
    <recommendedName>
        <fullName evidence="1">Lactose phosphotransferase system repressor</fullName>
    </recommendedName>
</protein>
<dbReference type="InterPro" id="IPR037171">
    <property type="entry name" value="NagB/RpiA_transferase-like"/>
</dbReference>
<dbReference type="Gene3D" id="1.10.10.10">
    <property type="entry name" value="Winged helix-like DNA-binding domain superfamily/Winged helix DNA-binding domain"/>
    <property type="match status" value="1"/>
</dbReference>
<dbReference type="KEGG" id="caml:H6X83_12920"/>
<dbReference type="PANTHER" id="PTHR30363">
    <property type="entry name" value="HTH-TYPE TRANSCRIPTIONAL REGULATOR SRLR-RELATED"/>
    <property type="match status" value="1"/>
</dbReference>
<keyword evidence="4" id="KW-0804">Transcription</keyword>
<evidence type="ECO:0000256" key="5">
    <source>
        <dbReference type="ARBA" id="ARBA00024937"/>
    </source>
</evidence>
<dbReference type="PRINTS" id="PR00037">
    <property type="entry name" value="HTHLACR"/>
</dbReference>
<dbReference type="InterPro" id="IPR036388">
    <property type="entry name" value="WH-like_DNA-bd_sf"/>
</dbReference>
<dbReference type="InterPro" id="IPR050313">
    <property type="entry name" value="Carb_Metab_HTH_regulators"/>
</dbReference>
<keyword evidence="3" id="KW-0805">Transcription regulation</keyword>
<evidence type="ECO:0000256" key="3">
    <source>
        <dbReference type="ARBA" id="ARBA00023015"/>
    </source>
</evidence>
<dbReference type="SUPFAM" id="SSF100950">
    <property type="entry name" value="NagB/RpiA/CoA transferase-like"/>
    <property type="match status" value="1"/>
</dbReference>
<dbReference type="GO" id="GO:0003700">
    <property type="term" value="F:DNA-binding transcription factor activity"/>
    <property type="evidence" value="ECO:0007669"/>
    <property type="project" value="InterPro"/>
</dbReference>
<dbReference type="PROSITE" id="PS51000">
    <property type="entry name" value="HTH_DEOR_2"/>
    <property type="match status" value="1"/>
</dbReference>
<name>A0A7G9WGJ5_9FIRM</name>
<keyword evidence="2" id="KW-0678">Repressor</keyword>
<dbReference type="RefSeq" id="WP_212506870.1">
    <property type="nucleotide sequence ID" value="NZ_CP060696.1"/>
</dbReference>
<evidence type="ECO:0000256" key="2">
    <source>
        <dbReference type="ARBA" id="ARBA00022491"/>
    </source>
</evidence>
<evidence type="ECO:0000259" key="6">
    <source>
        <dbReference type="PROSITE" id="PS51000"/>
    </source>
</evidence>
<comment type="function">
    <text evidence="5">Repressor of the lactose catabolism operon. Galactose-6-phosphate is the inducer.</text>
</comment>
<reference evidence="7 8" key="1">
    <citation type="submission" date="2020-08" db="EMBL/GenBank/DDBJ databases">
        <authorList>
            <person name="Ren C."/>
            <person name="Gu Y."/>
            <person name="Xu Y."/>
        </authorList>
    </citation>
    <scope>NUCLEOTIDE SEQUENCE [LARGE SCALE GENOMIC DNA]</scope>
    <source>
        <strain evidence="7 8">LBM18003</strain>
    </source>
</reference>
<accession>A0A7G9WGJ5</accession>
<dbReference type="Pfam" id="PF08220">
    <property type="entry name" value="HTH_DeoR"/>
    <property type="match status" value="1"/>
</dbReference>
<dbReference type="InterPro" id="IPR036390">
    <property type="entry name" value="WH_DNA-bd_sf"/>
</dbReference>
<proteinExistence type="predicted"/>
<organism evidence="7 8">
    <name type="scientific">Caproicibacterium amylolyticum</name>
    <dbReference type="NCBI Taxonomy" id="2766537"/>
    <lineage>
        <taxon>Bacteria</taxon>
        <taxon>Bacillati</taxon>
        <taxon>Bacillota</taxon>
        <taxon>Clostridia</taxon>
        <taxon>Eubacteriales</taxon>
        <taxon>Oscillospiraceae</taxon>
        <taxon>Caproicibacterium</taxon>
    </lineage>
</organism>
<evidence type="ECO:0000256" key="4">
    <source>
        <dbReference type="ARBA" id="ARBA00023163"/>
    </source>
</evidence>
<keyword evidence="8" id="KW-1185">Reference proteome</keyword>
<dbReference type="EMBL" id="CP060696">
    <property type="protein sequence ID" value="QNO17807.1"/>
    <property type="molecule type" value="Genomic_DNA"/>
</dbReference>
<dbReference type="Pfam" id="PF00455">
    <property type="entry name" value="DeoRC"/>
    <property type="match status" value="1"/>
</dbReference>
<feature type="domain" description="HTH deoR-type" evidence="6">
    <location>
        <begin position="3"/>
        <end position="58"/>
    </location>
</feature>
<evidence type="ECO:0000256" key="1">
    <source>
        <dbReference type="ARBA" id="ARBA00021390"/>
    </source>
</evidence>
<dbReference type="Proteomes" id="UP000516046">
    <property type="component" value="Chromosome"/>
</dbReference>
<dbReference type="SMART" id="SM01134">
    <property type="entry name" value="DeoRC"/>
    <property type="match status" value="1"/>
</dbReference>
<evidence type="ECO:0000313" key="8">
    <source>
        <dbReference type="Proteomes" id="UP000516046"/>
    </source>
</evidence>
<dbReference type="InterPro" id="IPR014036">
    <property type="entry name" value="DeoR-like_C"/>
</dbReference>